<dbReference type="RefSeq" id="WP_361703692.1">
    <property type="nucleotide sequence ID" value="NZ_JBEZVE010000010.1"/>
</dbReference>
<protein>
    <submittedName>
        <fullName evidence="1">Uncharacterized protein</fullName>
    </submittedName>
</protein>
<keyword evidence="2" id="KW-1185">Reference proteome</keyword>
<gene>
    <name evidence="1" type="ORF">AB0E89_19995</name>
</gene>
<name>A0ABV2ZJY7_9ACTN</name>
<reference evidence="1 2" key="1">
    <citation type="submission" date="2024-06" db="EMBL/GenBank/DDBJ databases">
        <title>The Natural Products Discovery Center: Release of the First 8490 Sequenced Strains for Exploring Actinobacteria Biosynthetic Diversity.</title>
        <authorList>
            <person name="Kalkreuter E."/>
            <person name="Kautsar S.A."/>
            <person name="Yang D."/>
            <person name="Bader C.D."/>
            <person name="Teijaro C.N."/>
            <person name="Fluegel L."/>
            <person name="Davis C.M."/>
            <person name="Simpson J.R."/>
            <person name="Lauterbach L."/>
            <person name="Steele A.D."/>
            <person name="Gui C."/>
            <person name="Meng S."/>
            <person name="Li G."/>
            <person name="Viehrig K."/>
            <person name="Ye F."/>
            <person name="Su P."/>
            <person name="Kiefer A.F."/>
            <person name="Nichols A."/>
            <person name="Cepeda A.J."/>
            <person name="Yan W."/>
            <person name="Fan B."/>
            <person name="Jiang Y."/>
            <person name="Adhikari A."/>
            <person name="Zheng C.-J."/>
            <person name="Schuster L."/>
            <person name="Cowan T.M."/>
            <person name="Smanski M.J."/>
            <person name="Chevrette M.G."/>
            <person name="De Carvalho L.P.S."/>
            <person name="Shen B."/>
        </authorList>
    </citation>
    <scope>NUCLEOTIDE SEQUENCE [LARGE SCALE GENOMIC DNA]</scope>
    <source>
        <strain evidence="1 2">NPDC033843</strain>
    </source>
</reference>
<dbReference type="Proteomes" id="UP001550739">
    <property type="component" value="Unassembled WGS sequence"/>
</dbReference>
<dbReference type="SUPFAM" id="SSF56796">
    <property type="entry name" value="Dehydroquinate synthase-like"/>
    <property type="match status" value="1"/>
</dbReference>
<comment type="caution">
    <text evidence="1">The sequence shown here is derived from an EMBL/GenBank/DDBJ whole genome shotgun (WGS) entry which is preliminary data.</text>
</comment>
<evidence type="ECO:0000313" key="2">
    <source>
        <dbReference type="Proteomes" id="UP001550739"/>
    </source>
</evidence>
<accession>A0ABV2ZJY7</accession>
<dbReference type="EMBL" id="JBEZVE010000010">
    <property type="protein sequence ID" value="MEU3782810.1"/>
    <property type="molecule type" value="Genomic_DNA"/>
</dbReference>
<sequence>MAAAKFVEALRALCEDLEAPTPQAHGIDKDERFRLSLLMAEQAPASGSPANNPVVPTVDEIQDRYAQIHA</sequence>
<organism evidence="1 2">
    <name type="scientific">Streptomyces sp. 900129855</name>
    <dbReference type="NCBI Taxonomy" id="3155129"/>
    <lineage>
        <taxon>Bacteria</taxon>
        <taxon>Bacillati</taxon>
        <taxon>Actinomycetota</taxon>
        <taxon>Actinomycetes</taxon>
        <taxon>Kitasatosporales</taxon>
        <taxon>Streptomycetaceae</taxon>
        <taxon>Streptomyces</taxon>
    </lineage>
</organism>
<dbReference type="Gene3D" id="1.20.1090.10">
    <property type="entry name" value="Dehydroquinate synthase-like - alpha domain"/>
    <property type="match status" value="1"/>
</dbReference>
<evidence type="ECO:0000313" key="1">
    <source>
        <dbReference type="EMBL" id="MEU3782810.1"/>
    </source>
</evidence>
<proteinExistence type="predicted"/>